<dbReference type="InterPro" id="IPR017871">
    <property type="entry name" value="ABC_transporter-like_CS"/>
</dbReference>
<keyword evidence="2 4" id="KW-0067">ATP-binding</keyword>
<protein>
    <submittedName>
        <fullName evidence="4">ABC transporter ATP-binding protein</fullName>
    </submittedName>
</protein>
<dbReference type="AlphaFoldDB" id="A0A7C4FFZ3"/>
<dbReference type="GO" id="GO:0016887">
    <property type="term" value="F:ATP hydrolysis activity"/>
    <property type="evidence" value="ECO:0007669"/>
    <property type="project" value="InterPro"/>
</dbReference>
<dbReference type="Pfam" id="PF00005">
    <property type="entry name" value="ABC_tran"/>
    <property type="match status" value="1"/>
</dbReference>
<dbReference type="InterPro" id="IPR003593">
    <property type="entry name" value="AAA+_ATPase"/>
</dbReference>
<evidence type="ECO:0000256" key="2">
    <source>
        <dbReference type="ARBA" id="ARBA00022840"/>
    </source>
</evidence>
<evidence type="ECO:0000256" key="1">
    <source>
        <dbReference type="ARBA" id="ARBA00022741"/>
    </source>
</evidence>
<dbReference type="SMART" id="SM00382">
    <property type="entry name" value="AAA"/>
    <property type="match status" value="1"/>
</dbReference>
<dbReference type="InterPro" id="IPR003439">
    <property type="entry name" value="ABC_transporter-like_ATP-bd"/>
</dbReference>
<dbReference type="Gene3D" id="3.40.50.300">
    <property type="entry name" value="P-loop containing nucleotide triphosphate hydrolases"/>
    <property type="match status" value="1"/>
</dbReference>
<dbReference type="InterPro" id="IPR027417">
    <property type="entry name" value="P-loop_NTPase"/>
</dbReference>
<reference evidence="4" key="1">
    <citation type="journal article" date="2020" name="mSystems">
        <title>Genome- and Community-Level Interaction Insights into Carbon Utilization and Element Cycling Functions of Hydrothermarchaeota in Hydrothermal Sediment.</title>
        <authorList>
            <person name="Zhou Z."/>
            <person name="Liu Y."/>
            <person name="Xu W."/>
            <person name="Pan J."/>
            <person name="Luo Z.H."/>
            <person name="Li M."/>
        </authorList>
    </citation>
    <scope>NUCLEOTIDE SEQUENCE [LARGE SCALE GENOMIC DNA]</scope>
    <source>
        <strain evidence="4">SpSt-735</strain>
    </source>
</reference>
<organism evidence="4">
    <name type="scientific">Thermofilum pendens</name>
    <dbReference type="NCBI Taxonomy" id="2269"/>
    <lineage>
        <taxon>Archaea</taxon>
        <taxon>Thermoproteota</taxon>
        <taxon>Thermoprotei</taxon>
        <taxon>Thermofilales</taxon>
        <taxon>Thermofilaceae</taxon>
        <taxon>Thermofilum</taxon>
    </lineage>
</organism>
<feature type="domain" description="ABC transporter" evidence="3">
    <location>
        <begin position="4"/>
        <end position="233"/>
    </location>
</feature>
<proteinExistence type="predicted"/>
<dbReference type="CDD" id="cd03230">
    <property type="entry name" value="ABC_DR_subfamily_A"/>
    <property type="match status" value="1"/>
</dbReference>
<dbReference type="GO" id="GO:0005524">
    <property type="term" value="F:ATP binding"/>
    <property type="evidence" value="ECO:0007669"/>
    <property type="project" value="UniProtKB-KW"/>
</dbReference>
<dbReference type="PANTHER" id="PTHR43613">
    <property type="entry name" value="ABC TRANSPORTER, ATP-BINDING PROTEIN"/>
    <property type="match status" value="1"/>
</dbReference>
<dbReference type="SUPFAM" id="SSF52540">
    <property type="entry name" value="P-loop containing nucleoside triphosphate hydrolases"/>
    <property type="match status" value="1"/>
</dbReference>
<dbReference type="PROSITE" id="PS50893">
    <property type="entry name" value="ABC_TRANSPORTER_2"/>
    <property type="match status" value="1"/>
</dbReference>
<evidence type="ECO:0000313" key="4">
    <source>
        <dbReference type="EMBL" id="HGI44190.1"/>
    </source>
</evidence>
<name>A0A7C4FFZ3_THEPE</name>
<gene>
    <name evidence="4" type="ORF">ENV17_07385</name>
</gene>
<dbReference type="EMBL" id="DTFI01000208">
    <property type="protein sequence ID" value="HGI44190.1"/>
    <property type="molecule type" value="Genomic_DNA"/>
</dbReference>
<sequence>MPAARVVELVKDFGGFRALKGVSFEVEEGEIFGLIGPNGAGKTTTFRILAGLLTPTSGKVEVLGRNPGDFELRRLVSYLPEDAGTYRNITGYEFLRLVAELYYGRSREAEEALELGLRLAGLGEKIHEKMKTYSKGMKRRVQVARALMVKPRLAILDEPTVGLDVLHAREVREAVRSFSREHGTTVLLSSHNMLEVENLCTRVAMIHEGRILREGYVRDLLQEYGARNLEEVFIQLVGAGGAG</sequence>
<keyword evidence="1" id="KW-0547">Nucleotide-binding</keyword>
<comment type="caution">
    <text evidence="4">The sequence shown here is derived from an EMBL/GenBank/DDBJ whole genome shotgun (WGS) entry which is preliminary data.</text>
</comment>
<dbReference type="PROSITE" id="PS00211">
    <property type="entry name" value="ABC_TRANSPORTER_1"/>
    <property type="match status" value="1"/>
</dbReference>
<accession>A0A7C4FFZ3</accession>
<dbReference type="PANTHER" id="PTHR43613:SF1">
    <property type="entry name" value="ABC TRANSPORTER, ATP-BINDING PROTEIN"/>
    <property type="match status" value="1"/>
</dbReference>
<evidence type="ECO:0000259" key="3">
    <source>
        <dbReference type="PROSITE" id="PS50893"/>
    </source>
</evidence>